<organism evidence="1 2">
    <name type="scientific">Terrabacter terrae</name>
    <dbReference type="NCBI Taxonomy" id="318434"/>
    <lineage>
        <taxon>Bacteria</taxon>
        <taxon>Bacillati</taxon>
        <taxon>Actinomycetota</taxon>
        <taxon>Actinomycetes</taxon>
        <taxon>Micrococcales</taxon>
        <taxon>Intrasporangiaceae</taxon>
        <taxon>Terrabacter</taxon>
    </lineage>
</organism>
<dbReference type="EMBL" id="BAAANB010000003">
    <property type="protein sequence ID" value="GAA2025627.1"/>
    <property type="molecule type" value="Genomic_DNA"/>
</dbReference>
<proteinExistence type="predicted"/>
<sequence>MPPRHRRAGARRGSLSPELRDALRAEAARLSSLDDPVEAARAVGDLYAALDRELDRVAVVRLKAVRQLRRSGWSYDRIAEATGLSKGRVAQLVKDVRQPSRRQAAP</sequence>
<evidence type="ECO:0000313" key="2">
    <source>
        <dbReference type="Proteomes" id="UP001501285"/>
    </source>
</evidence>
<name>A0ABP5FG17_9MICO</name>
<evidence type="ECO:0008006" key="3">
    <source>
        <dbReference type="Google" id="ProtNLM"/>
    </source>
</evidence>
<keyword evidence="2" id="KW-1185">Reference proteome</keyword>
<dbReference type="Proteomes" id="UP001501285">
    <property type="component" value="Unassembled WGS sequence"/>
</dbReference>
<protein>
    <recommendedName>
        <fullName evidence="3">Sigma-70 family RNA polymerase sigma factor</fullName>
    </recommendedName>
</protein>
<gene>
    <name evidence="1" type="ORF">GCM10009740_14110</name>
</gene>
<evidence type="ECO:0000313" key="1">
    <source>
        <dbReference type="EMBL" id="GAA2025627.1"/>
    </source>
</evidence>
<reference evidence="2" key="1">
    <citation type="journal article" date="2019" name="Int. J. Syst. Evol. Microbiol.">
        <title>The Global Catalogue of Microorganisms (GCM) 10K type strain sequencing project: providing services to taxonomists for standard genome sequencing and annotation.</title>
        <authorList>
            <consortium name="The Broad Institute Genomics Platform"/>
            <consortium name="The Broad Institute Genome Sequencing Center for Infectious Disease"/>
            <person name="Wu L."/>
            <person name="Ma J."/>
        </authorList>
    </citation>
    <scope>NUCLEOTIDE SEQUENCE [LARGE SCALE GENOMIC DNA]</scope>
    <source>
        <strain evidence="2">JCM 14283</strain>
    </source>
</reference>
<comment type="caution">
    <text evidence="1">The sequence shown here is derived from an EMBL/GenBank/DDBJ whole genome shotgun (WGS) entry which is preliminary data.</text>
</comment>
<accession>A0ABP5FG17</accession>